<protein>
    <recommendedName>
        <fullName evidence="5">INO80 complex subunit F domain-containing protein</fullName>
    </recommendedName>
</protein>
<gene>
    <name evidence="6" type="ORF">Rt10032_c02g0902</name>
</gene>
<evidence type="ECO:0000256" key="4">
    <source>
        <dbReference type="SAM" id="MobiDB-lite"/>
    </source>
</evidence>
<dbReference type="InterPro" id="IPR056513">
    <property type="entry name" value="INO80F"/>
</dbReference>
<evidence type="ECO:0000259" key="5">
    <source>
        <dbReference type="Pfam" id="PF24245"/>
    </source>
</evidence>
<sequence length="226" mass="23909">MPSAAAKSKAYSNPVATQADDVKYRQKYKELKAKLAEIEEDNTKLSVKILKSKKAIQRLRIERSILYDRLQGTVAPTNPYALHTVAHLSNLAASTSSAPSNPSAPPSILAPPFYALADPSAPSLFLRQLDAQKLAALQHGVVPTEYGEKPLEGVAGETHPQRELGALLAAGGPVNGHAQAEQASGSEVHGSAMHAPDAPQAAVPQAVEVSHQQAQQIGEQMAVDHP</sequence>
<dbReference type="GO" id="GO:0005634">
    <property type="term" value="C:nucleus"/>
    <property type="evidence" value="ECO:0007669"/>
    <property type="project" value="UniProtKB-SubCell"/>
</dbReference>
<name>A0A511KA66_RHOTO</name>
<feature type="domain" description="INO80 complex subunit F" evidence="5">
    <location>
        <begin position="24"/>
        <end position="70"/>
    </location>
</feature>
<feature type="compositionally biased region" description="Low complexity" evidence="4">
    <location>
        <begin position="195"/>
        <end position="207"/>
    </location>
</feature>
<dbReference type="AlphaFoldDB" id="A0A511KA66"/>
<dbReference type="EMBL" id="BJWK01000002">
    <property type="protein sequence ID" value="GEM06885.1"/>
    <property type="molecule type" value="Genomic_DNA"/>
</dbReference>
<evidence type="ECO:0000313" key="6">
    <source>
        <dbReference type="EMBL" id="GEM06885.1"/>
    </source>
</evidence>
<comment type="caution">
    <text evidence="6">The sequence shown here is derived from an EMBL/GenBank/DDBJ whole genome shotgun (WGS) entry which is preliminary data.</text>
</comment>
<keyword evidence="3" id="KW-0175">Coiled coil</keyword>
<comment type="subcellular location">
    <subcellularLocation>
        <location evidence="1">Nucleus</location>
    </subcellularLocation>
</comment>
<feature type="region of interest" description="Disordered" evidence="4">
    <location>
        <begin position="174"/>
        <end position="226"/>
    </location>
</feature>
<dbReference type="OrthoDB" id="10070927at2759"/>
<organism evidence="6 7">
    <name type="scientific">Rhodotorula toruloides</name>
    <name type="common">Yeast</name>
    <name type="synonym">Rhodosporidium toruloides</name>
    <dbReference type="NCBI Taxonomy" id="5286"/>
    <lineage>
        <taxon>Eukaryota</taxon>
        <taxon>Fungi</taxon>
        <taxon>Dikarya</taxon>
        <taxon>Basidiomycota</taxon>
        <taxon>Pucciniomycotina</taxon>
        <taxon>Microbotryomycetes</taxon>
        <taxon>Sporidiobolales</taxon>
        <taxon>Sporidiobolaceae</taxon>
        <taxon>Rhodotorula</taxon>
    </lineage>
</organism>
<feature type="coiled-coil region" evidence="3">
    <location>
        <begin position="21"/>
        <end position="48"/>
    </location>
</feature>
<dbReference type="Pfam" id="PF24245">
    <property type="entry name" value="INO80F"/>
    <property type="match status" value="1"/>
</dbReference>
<reference evidence="6 7" key="1">
    <citation type="submission" date="2019-07" db="EMBL/GenBank/DDBJ databases">
        <title>Rhodotorula toruloides NBRC10032 genome sequencing.</title>
        <authorList>
            <person name="Shida Y."/>
            <person name="Takaku H."/>
            <person name="Ogasawara W."/>
            <person name="Mori K."/>
        </authorList>
    </citation>
    <scope>NUCLEOTIDE SEQUENCE [LARGE SCALE GENOMIC DNA]</scope>
    <source>
        <strain evidence="6 7">NBRC10032</strain>
    </source>
</reference>
<evidence type="ECO:0000256" key="1">
    <source>
        <dbReference type="ARBA" id="ARBA00004123"/>
    </source>
</evidence>
<keyword evidence="2" id="KW-0539">Nucleus</keyword>
<evidence type="ECO:0000256" key="2">
    <source>
        <dbReference type="ARBA" id="ARBA00023242"/>
    </source>
</evidence>
<proteinExistence type="predicted"/>
<evidence type="ECO:0000256" key="3">
    <source>
        <dbReference type="SAM" id="Coils"/>
    </source>
</evidence>
<evidence type="ECO:0000313" key="7">
    <source>
        <dbReference type="Proteomes" id="UP000321518"/>
    </source>
</evidence>
<dbReference type="Proteomes" id="UP000321518">
    <property type="component" value="Unassembled WGS sequence"/>
</dbReference>
<accession>A0A511KA66</accession>